<name>A0ABR1TPM7_9PEZI</name>
<evidence type="ECO:0000313" key="3">
    <source>
        <dbReference type="Proteomes" id="UP001446871"/>
    </source>
</evidence>
<proteinExistence type="predicted"/>
<feature type="chain" id="PRO_5046228326" description="IPT/TIG domain-containing protein" evidence="1">
    <location>
        <begin position="21"/>
        <end position="261"/>
    </location>
</feature>
<organism evidence="2 3">
    <name type="scientific">Apiospora saccharicola</name>
    <dbReference type="NCBI Taxonomy" id="335842"/>
    <lineage>
        <taxon>Eukaryota</taxon>
        <taxon>Fungi</taxon>
        <taxon>Dikarya</taxon>
        <taxon>Ascomycota</taxon>
        <taxon>Pezizomycotina</taxon>
        <taxon>Sordariomycetes</taxon>
        <taxon>Xylariomycetidae</taxon>
        <taxon>Amphisphaeriales</taxon>
        <taxon>Apiosporaceae</taxon>
        <taxon>Apiospora</taxon>
    </lineage>
</organism>
<accession>A0ABR1TPM7</accession>
<dbReference type="Proteomes" id="UP001446871">
    <property type="component" value="Unassembled WGS sequence"/>
</dbReference>
<protein>
    <recommendedName>
        <fullName evidence="4">IPT/TIG domain-containing protein</fullName>
    </recommendedName>
</protein>
<evidence type="ECO:0000313" key="2">
    <source>
        <dbReference type="EMBL" id="KAK8047840.1"/>
    </source>
</evidence>
<evidence type="ECO:0008006" key="4">
    <source>
        <dbReference type="Google" id="ProtNLM"/>
    </source>
</evidence>
<reference evidence="2 3" key="1">
    <citation type="submission" date="2023-01" db="EMBL/GenBank/DDBJ databases">
        <title>Analysis of 21 Apiospora genomes using comparative genomics revels a genus with tremendous synthesis potential of carbohydrate active enzymes and secondary metabolites.</title>
        <authorList>
            <person name="Sorensen T."/>
        </authorList>
    </citation>
    <scope>NUCLEOTIDE SEQUENCE [LARGE SCALE GENOMIC DNA]</scope>
    <source>
        <strain evidence="2 3">CBS 83171</strain>
    </source>
</reference>
<comment type="caution">
    <text evidence="2">The sequence shown here is derived from an EMBL/GenBank/DDBJ whole genome shotgun (WGS) entry which is preliminary data.</text>
</comment>
<evidence type="ECO:0000256" key="1">
    <source>
        <dbReference type="SAM" id="SignalP"/>
    </source>
</evidence>
<keyword evidence="1" id="KW-0732">Signal</keyword>
<feature type="signal peptide" evidence="1">
    <location>
        <begin position="1"/>
        <end position="20"/>
    </location>
</feature>
<sequence>MRGSSVVAVASACMLQIAAASAPKGCCRSNHLSILIGSPLNNGVEDCSENLLVTVTALRSSAFTTTTTVTQTGVETALFTETATQTAATETLVSTAGITVTDEIKTNTAGPTVTVTGTGFSYALAPIKARVAAITILLDPVHVLPTYASSACSGSWDAYTSACRCAGFEPTTITVPGGAAPTVTVTVSTSVVGSTLSQGETQTAFVTATTKTTVTETVTSPVPDSLPLYMSTIFLAPAVPSRQSPSEDKRLRLLVTPVYSR</sequence>
<keyword evidence="3" id="KW-1185">Reference proteome</keyword>
<gene>
    <name evidence="2" type="ORF">PG996_015904</name>
</gene>
<dbReference type="EMBL" id="JAQQWM010000009">
    <property type="protein sequence ID" value="KAK8047840.1"/>
    <property type="molecule type" value="Genomic_DNA"/>
</dbReference>